<dbReference type="Pfam" id="PF00149">
    <property type="entry name" value="Metallophos"/>
    <property type="match status" value="1"/>
</dbReference>
<keyword evidence="2" id="KW-0134">Cell wall</keyword>
<dbReference type="SUPFAM" id="SSF56300">
    <property type="entry name" value="Metallo-dependent phosphatases"/>
    <property type="match status" value="1"/>
</dbReference>
<dbReference type="Gene3D" id="3.60.21.10">
    <property type="match status" value="1"/>
</dbReference>
<keyword evidence="6" id="KW-0547">Nucleotide-binding</keyword>
<proteinExistence type="inferred from homology"/>
<dbReference type="Pfam" id="PF02872">
    <property type="entry name" value="5_nucleotid_C"/>
    <property type="match status" value="1"/>
</dbReference>
<evidence type="ECO:0000256" key="3">
    <source>
        <dbReference type="ARBA" id="ARBA00022525"/>
    </source>
</evidence>
<keyword evidence="7" id="KW-0812">Transmembrane</keyword>
<evidence type="ECO:0000256" key="6">
    <source>
        <dbReference type="RuleBase" id="RU362119"/>
    </source>
</evidence>
<evidence type="ECO:0000256" key="1">
    <source>
        <dbReference type="ARBA" id="ARBA00004168"/>
    </source>
</evidence>
<organism evidence="11 13">
    <name type="scientific">Streptococcus agalactiae</name>
    <dbReference type="NCBI Taxonomy" id="1311"/>
    <lineage>
        <taxon>Bacteria</taxon>
        <taxon>Bacillati</taxon>
        <taxon>Bacillota</taxon>
        <taxon>Bacilli</taxon>
        <taxon>Lactobacillales</taxon>
        <taxon>Streptococcaceae</taxon>
        <taxon>Streptococcus</taxon>
    </lineage>
</organism>
<gene>
    <name evidence="10" type="ORF">AX245_08380</name>
    <name evidence="11" type="ORF">C4618_02925</name>
</gene>
<keyword evidence="4 6" id="KW-0732">Signal</keyword>
<comment type="subcellular location">
    <subcellularLocation>
        <location evidence="1">Secreted</location>
        <location evidence="1">Cell wall</location>
        <topology evidence="1">Peptidoglycan-anchor</topology>
    </subcellularLocation>
</comment>
<evidence type="ECO:0000256" key="7">
    <source>
        <dbReference type="SAM" id="Phobius"/>
    </source>
</evidence>
<reference evidence="10 12" key="1">
    <citation type="journal article" date="2016" name="Sci. Rep.">
        <title>Serotype IV Streptococcus agalactiae ST-452 has arisen from large genomic recombination events between CC23 and the hypervirulent CC17 lineages.</title>
        <authorList>
            <person name="Campisi E."/>
            <person name="Rinaudo C.D."/>
            <person name="Donati C."/>
            <person name="Barucco M."/>
            <person name="Torricelli G."/>
            <person name="Edwards M.S."/>
            <person name="Baker C.J."/>
            <person name="Margarit I."/>
            <person name="Rosini R."/>
        </authorList>
    </citation>
    <scope>NUCLEOTIDE SEQUENCE [LARGE SCALE GENOMIC DNA]</scope>
    <source>
        <strain evidence="10 12">CZ-PW-140</strain>
    </source>
</reference>
<dbReference type="KEGG" id="sage:EN72_07425"/>
<dbReference type="InterPro" id="IPR029052">
    <property type="entry name" value="Metallo-depent_PP-like"/>
</dbReference>
<evidence type="ECO:0000313" key="11">
    <source>
        <dbReference type="EMBL" id="RDY85411.1"/>
    </source>
</evidence>
<evidence type="ECO:0000313" key="10">
    <source>
        <dbReference type="EMBL" id="OCM72089.1"/>
    </source>
</evidence>
<evidence type="ECO:0000313" key="13">
    <source>
        <dbReference type="Proteomes" id="UP000256718"/>
    </source>
</evidence>
<dbReference type="AlphaFoldDB" id="A0A0E1ENU2"/>
<comment type="similarity">
    <text evidence="6">Belongs to the 5'-nucleotidase family.</text>
</comment>
<protein>
    <submittedName>
        <fullName evidence="11">Bifunctional metallophosphatase/5'-nucleotidase</fullName>
    </submittedName>
</protein>
<name>A0A0E1ENU2_STRAG</name>
<keyword evidence="7" id="KW-1133">Transmembrane helix</keyword>
<feature type="domain" description="Calcineurin-like phosphoesterase" evidence="8">
    <location>
        <begin position="35"/>
        <end position="293"/>
    </location>
</feature>
<dbReference type="GO" id="GO:0000166">
    <property type="term" value="F:nucleotide binding"/>
    <property type="evidence" value="ECO:0007669"/>
    <property type="project" value="UniProtKB-KW"/>
</dbReference>
<dbReference type="InterPro" id="IPR006179">
    <property type="entry name" value="5_nucleotidase/apyrase"/>
</dbReference>
<dbReference type="PRINTS" id="PR01607">
    <property type="entry name" value="APYRASEFAMLY"/>
</dbReference>
<dbReference type="Proteomes" id="UP000093122">
    <property type="component" value="Unassembled WGS sequence"/>
</dbReference>
<keyword evidence="7" id="KW-0472">Membrane</keyword>
<evidence type="ECO:0000259" key="8">
    <source>
        <dbReference type="Pfam" id="PF00149"/>
    </source>
</evidence>
<dbReference type="InterPro" id="IPR004843">
    <property type="entry name" value="Calcineurin-like_PHP"/>
</dbReference>
<dbReference type="PANTHER" id="PTHR11575">
    <property type="entry name" value="5'-NUCLEOTIDASE-RELATED"/>
    <property type="match status" value="1"/>
</dbReference>
<dbReference type="InterPro" id="IPR008334">
    <property type="entry name" value="5'-Nucleotdase_C"/>
</dbReference>
<dbReference type="GO" id="GO:0008253">
    <property type="term" value="F:5'-nucleotidase activity"/>
    <property type="evidence" value="ECO:0007669"/>
    <property type="project" value="TreeGrafter"/>
</dbReference>
<dbReference type="EMBL" id="QHGZ01000085">
    <property type="protein sequence ID" value="RDY85411.1"/>
    <property type="molecule type" value="Genomic_DNA"/>
</dbReference>
<keyword evidence="6" id="KW-0378">Hydrolase</keyword>
<dbReference type="EMBL" id="MAWT01000011">
    <property type="protein sequence ID" value="OCM72089.1"/>
    <property type="molecule type" value="Genomic_DNA"/>
</dbReference>
<keyword evidence="5" id="KW-0572">Peptidoglycan-anchor</keyword>
<evidence type="ECO:0000313" key="12">
    <source>
        <dbReference type="Proteomes" id="UP000093122"/>
    </source>
</evidence>
<dbReference type="Proteomes" id="UP000256718">
    <property type="component" value="Unassembled WGS sequence"/>
</dbReference>
<dbReference type="SUPFAM" id="SSF55816">
    <property type="entry name" value="5'-nucleotidase (syn. UDP-sugar hydrolase), C-terminal domain"/>
    <property type="match status" value="1"/>
</dbReference>
<evidence type="ECO:0000256" key="2">
    <source>
        <dbReference type="ARBA" id="ARBA00022512"/>
    </source>
</evidence>
<evidence type="ECO:0000256" key="5">
    <source>
        <dbReference type="ARBA" id="ARBA00023088"/>
    </source>
</evidence>
<dbReference type="PANTHER" id="PTHR11575:SF24">
    <property type="entry name" value="5'-NUCLEOTIDASE"/>
    <property type="match status" value="1"/>
</dbReference>
<dbReference type="InterPro" id="IPR036907">
    <property type="entry name" value="5'-Nucleotdase_C_sf"/>
</dbReference>
<keyword evidence="3" id="KW-0964">Secreted</keyword>
<sequence>MKKKIILKSSVLGLVAGTSIMFSSAFADQVGVQVIGVNDFHGALDNTGTANMPDGKVTNAGTAAQLDAYMDDAQKDFKQTNPNGESIRVQAGDMVGASPANSGLLQDEPTVKTFNAMNVEYGTLGNHEFDEGLAEYNRIVTGKAPAPDSNINNITKSYPHEAAKQEIVVANVIDKVNKQIPYNWKPYAIKNIPVNNKSVNVGFIGIVTKDIPNLVLRKNYEQYEFLDEAETIVKYAKELQAKNVKAIVVLAHVPATSKDDIAEGEAAEMMKKVNQLFPENSVDIVFAGHNHQYTNGLVGKTRIVQALSQGKAYADVRGVLDTDTQDFIETPSAKVVAVAPGKKTGSADIQAIVDQANTIVKQVTEAKIGTAEVSGMITRSVDQDNVSPVGSLITEAQLAIARKSWPDIDFAMTNNGGIRADLLIKPDGTITWGAAQAVQPFGNILQVVEITGRDLYKALNEQYDQKQNFFLQIAGLRYTYTDNKEGGEETPFKVVKAYKSNGEEINPDAKYKLVINDFLFGGGDGFASFRNAKLLGAINPDTEVFMAYITDLEKAGKKVSVPNNKPKIYVTMKMVNETITQNDGTHSIIKKLYLDRQGNIVAQEIVSDTLNQTKSKSTKINPVTTIHKKQLHQFTAINPMRNYGKPSNSTTVKSKQLPKTNSEYGQSFLMSVFGVGLIGIALNTKKKHMK</sequence>
<feature type="transmembrane region" description="Helical" evidence="7">
    <location>
        <begin position="664"/>
        <end position="682"/>
    </location>
</feature>
<dbReference type="GO" id="GO:0008768">
    <property type="term" value="F:UDP-sugar diphosphatase activity"/>
    <property type="evidence" value="ECO:0007669"/>
    <property type="project" value="TreeGrafter"/>
</dbReference>
<feature type="signal peptide" evidence="6">
    <location>
        <begin position="1"/>
        <end position="27"/>
    </location>
</feature>
<dbReference type="RefSeq" id="WP_000726914.1">
    <property type="nucleotide sequence ID" value="NZ_BCNJ01000003.1"/>
</dbReference>
<reference evidence="11 13" key="2">
    <citation type="journal article" date="2018" name="Emerg. Microbes Infect.">
        <title>Phenotypic and molecular analysis of nontypeable Group B streptococci: identification of cps2a and hybrid cps2a/cps5 Group B streptococcal capsule gene clusters.</title>
        <authorList>
            <person name="Alhhazmi A."/>
            <person name="Tyrrell G.J."/>
        </authorList>
    </citation>
    <scope>NUCLEOTIDE SEQUENCE [LARGE SCALE GENOMIC DNA]</scope>
    <source>
        <strain evidence="11 13">PLGBS17</strain>
    </source>
</reference>
<feature type="domain" description="5'-Nucleotidase C-terminal" evidence="9">
    <location>
        <begin position="368"/>
        <end position="529"/>
    </location>
</feature>
<dbReference type="Gene3D" id="3.90.780.10">
    <property type="entry name" value="5'-Nucleotidase, C-terminal domain"/>
    <property type="match status" value="1"/>
</dbReference>
<accession>A0A0E1ENU2</accession>
<dbReference type="GO" id="GO:0009166">
    <property type="term" value="P:nucleotide catabolic process"/>
    <property type="evidence" value="ECO:0007669"/>
    <property type="project" value="InterPro"/>
</dbReference>
<comment type="caution">
    <text evidence="11">The sequence shown here is derived from an EMBL/GenBank/DDBJ whole genome shotgun (WGS) entry which is preliminary data.</text>
</comment>
<feature type="chain" id="PRO_5014203252" evidence="6">
    <location>
        <begin position="28"/>
        <end position="690"/>
    </location>
</feature>
<dbReference type="FunFam" id="3.60.21.10:FF:000052">
    <property type="entry name" value="Endonuclease YhcR"/>
    <property type="match status" value="1"/>
</dbReference>
<dbReference type="GO" id="GO:0030288">
    <property type="term" value="C:outer membrane-bounded periplasmic space"/>
    <property type="evidence" value="ECO:0007669"/>
    <property type="project" value="TreeGrafter"/>
</dbReference>
<evidence type="ECO:0000259" key="9">
    <source>
        <dbReference type="Pfam" id="PF02872"/>
    </source>
</evidence>
<evidence type="ECO:0000256" key="4">
    <source>
        <dbReference type="ARBA" id="ARBA00022729"/>
    </source>
</evidence>